<reference evidence="1" key="1">
    <citation type="submission" date="2021-09" db="EMBL/GenBank/DDBJ databases">
        <authorList>
            <consortium name="AG Swart"/>
            <person name="Singh M."/>
            <person name="Singh A."/>
            <person name="Seah K."/>
            <person name="Emmerich C."/>
        </authorList>
    </citation>
    <scope>NUCLEOTIDE SEQUENCE</scope>
    <source>
        <strain evidence="1">ATCC30299</strain>
    </source>
</reference>
<organism evidence="1 2">
    <name type="scientific">Blepharisma stoltei</name>
    <dbReference type="NCBI Taxonomy" id="1481888"/>
    <lineage>
        <taxon>Eukaryota</taxon>
        <taxon>Sar</taxon>
        <taxon>Alveolata</taxon>
        <taxon>Ciliophora</taxon>
        <taxon>Postciliodesmatophora</taxon>
        <taxon>Heterotrichea</taxon>
        <taxon>Heterotrichida</taxon>
        <taxon>Blepharismidae</taxon>
        <taxon>Blepharisma</taxon>
    </lineage>
</organism>
<gene>
    <name evidence="1" type="ORF">BSTOLATCC_MIC16642</name>
</gene>
<dbReference type="Proteomes" id="UP001162131">
    <property type="component" value="Unassembled WGS sequence"/>
</dbReference>
<accession>A0AAU9IR68</accession>
<evidence type="ECO:0000313" key="1">
    <source>
        <dbReference type="EMBL" id="CAG9316533.1"/>
    </source>
</evidence>
<dbReference type="AlphaFoldDB" id="A0AAU9IR68"/>
<protein>
    <recommendedName>
        <fullName evidence="3">Pentatricopeptide repeat-containing protein</fullName>
    </recommendedName>
</protein>
<sequence>MYFARCFRRIGSLKELIRKKDWKSAAELVETKEFTENLEPAHAQSIMWGLSNLGMSNEAYQFINHLSTTKTPPSELEFIAGIEVCIRKGDIPRAMNLVNLSENSQIELDAGVYNELLINGHKTIGLQGVKHVLDLMKKSQLFPSLSVCLALLRSGMWAEDNKLIQDLVLTMEKAKYEIPASLIDEYIKSSVASGKECLELKKTWDGIRDKLGSQIENPKPNCTNPNGFFFLNALNPNQGNLSGDKPDDGLRS</sequence>
<evidence type="ECO:0008006" key="3">
    <source>
        <dbReference type="Google" id="ProtNLM"/>
    </source>
</evidence>
<dbReference type="Gene3D" id="1.25.40.10">
    <property type="entry name" value="Tetratricopeptide repeat domain"/>
    <property type="match status" value="1"/>
</dbReference>
<evidence type="ECO:0000313" key="2">
    <source>
        <dbReference type="Proteomes" id="UP001162131"/>
    </source>
</evidence>
<dbReference type="EMBL" id="CAJZBQ010000016">
    <property type="protein sequence ID" value="CAG9316533.1"/>
    <property type="molecule type" value="Genomic_DNA"/>
</dbReference>
<comment type="caution">
    <text evidence="1">The sequence shown here is derived from an EMBL/GenBank/DDBJ whole genome shotgun (WGS) entry which is preliminary data.</text>
</comment>
<dbReference type="InterPro" id="IPR011990">
    <property type="entry name" value="TPR-like_helical_dom_sf"/>
</dbReference>
<proteinExistence type="predicted"/>
<name>A0AAU9IR68_9CILI</name>
<keyword evidence="2" id="KW-1185">Reference proteome</keyword>